<feature type="region of interest" description="Disordered" evidence="6">
    <location>
        <begin position="147"/>
        <end position="189"/>
    </location>
</feature>
<feature type="coiled-coil region" evidence="5">
    <location>
        <begin position="217"/>
        <end position="248"/>
    </location>
</feature>
<dbReference type="PANTHER" id="PTHR42953:SF3">
    <property type="entry name" value="HIGH-AFFINITY ZINC UPTAKE SYSTEM PROTEIN ZNUA"/>
    <property type="match status" value="1"/>
</dbReference>
<protein>
    <submittedName>
        <fullName evidence="8">Zinc ABC transporter substrate-binding protein</fullName>
    </submittedName>
</protein>
<reference evidence="8 9" key="1">
    <citation type="submission" date="2021-01" db="EMBL/GenBank/DDBJ databases">
        <title>Paenibacillus sp.nov. isolated from the rhizosphere soil of tomato plant.</title>
        <authorList>
            <person name="Thin K.K."/>
            <person name="Zhang X."/>
            <person name="He S."/>
        </authorList>
    </citation>
    <scope>NUCLEOTIDE SEQUENCE [LARGE SCALE GENOMIC DNA]</scope>
    <source>
        <strain evidence="8 9">DXFW5</strain>
    </source>
</reference>
<comment type="caution">
    <text evidence="8">The sequence shown here is derived from an EMBL/GenBank/DDBJ whole genome shotgun (WGS) entry which is preliminary data.</text>
</comment>
<evidence type="ECO:0000313" key="8">
    <source>
        <dbReference type="EMBL" id="MBM6997940.1"/>
    </source>
</evidence>
<dbReference type="PANTHER" id="PTHR42953">
    <property type="entry name" value="HIGH-AFFINITY ZINC UPTAKE SYSTEM PROTEIN ZNUA-RELATED"/>
    <property type="match status" value="1"/>
</dbReference>
<feature type="compositionally biased region" description="Acidic residues" evidence="6">
    <location>
        <begin position="147"/>
        <end position="161"/>
    </location>
</feature>
<gene>
    <name evidence="8" type="ORF">IM700_019930</name>
</gene>
<dbReference type="RefSeq" id="WP_193415449.1">
    <property type="nucleotide sequence ID" value="NZ_JADCNN020000025.1"/>
</dbReference>
<dbReference type="InterPro" id="IPR006128">
    <property type="entry name" value="Lipoprotein_PsaA-like"/>
</dbReference>
<dbReference type="Gene3D" id="3.40.50.1980">
    <property type="entry name" value="Nitrogenase molybdenum iron protein domain"/>
    <property type="match status" value="2"/>
</dbReference>
<keyword evidence="5" id="KW-0175">Coiled coil</keyword>
<dbReference type="InterPro" id="IPR050492">
    <property type="entry name" value="Bact_metal-bind_prot9"/>
</dbReference>
<dbReference type="PRINTS" id="PR00691">
    <property type="entry name" value="ADHESINB"/>
</dbReference>
<dbReference type="Pfam" id="PF01297">
    <property type="entry name" value="ZnuA"/>
    <property type="match status" value="1"/>
</dbReference>
<dbReference type="EMBL" id="JADCNN020000025">
    <property type="protein sequence ID" value="MBM6997940.1"/>
    <property type="molecule type" value="Genomic_DNA"/>
</dbReference>
<accession>A0ABS2H955</accession>
<dbReference type="InterPro" id="IPR006129">
    <property type="entry name" value="AdhesinB"/>
</dbReference>
<dbReference type="SUPFAM" id="SSF53807">
    <property type="entry name" value="Helical backbone' metal receptor"/>
    <property type="match status" value="1"/>
</dbReference>
<feature type="compositionally biased region" description="Basic and acidic residues" evidence="6">
    <location>
        <begin position="175"/>
        <end position="188"/>
    </location>
</feature>
<dbReference type="CDD" id="cd01017">
    <property type="entry name" value="AdcA"/>
    <property type="match status" value="1"/>
</dbReference>
<organism evidence="8 9">
    <name type="scientific">Paenibacillus rhizolycopersici</name>
    <dbReference type="NCBI Taxonomy" id="2780073"/>
    <lineage>
        <taxon>Bacteria</taxon>
        <taxon>Bacillati</taxon>
        <taxon>Bacillota</taxon>
        <taxon>Bacilli</taxon>
        <taxon>Bacillales</taxon>
        <taxon>Paenibacillaceae</taxon>
        <taxon>Paenibacillus</taxon>
    </lineage>
</organism>
<dbReference type="Proteomes" id="UP001516620">
    <property type="component" value="Unassembled WGS sequence"/>
</dbReference>
<dbReference type="PRINTS" id="PR00690">
    <property type="entry name" value="ADHESNFAMILY"/>
</dbReference>
<evidence type="ECO:0000313" key="9">
    <source>
        <dbReference type="Proteomes" id="UP001516620"/>
    </source>
</evidence>
<dbReference type="InterPro" id="IPR006127">
    <property type="entry name" value="ZnuA-like"/>
</dbReference>
<evidence type="ECO:0000256" key="1">
    <source>
        <dbReference type="ARBA" id="ARBA00011028"/>
    </source>
</evidence>
<proteinExistence type="inferred from homology"/>
<comment type="similarity">
    <text evidence="1 4">Belongs to the bacterial solute-binding protein 9 family.</text>
</comment>
<dbReference type="PROSITE" id="PS51257">
    <property type="entry name" value="PROKAR_LIPOPROTEIN"/>
    <property type="match status" value="1"/>
</dbReference>
<name>A0ABS2H955_9BACL</name>
<keyword evidence="3 7" id="KW-0732">Signal</keyword>
<evidence type="ECO:0000256" key="4">
    <source>
        <dbReference type="RuleBase" id="RU003512"/>
    </source>
</evidence>
<evidence type="ECO:0000256" key="5">
    <source>
        <dbReference type="SAM" id="Coils"/>
    </source>
</evidence>
<feature type="signal peptide" evidence="7">
    <location>
        <begin position="1"/>
        <end position="24"/>
    </location>
</feature>
<keyword evidence="9" id="KW-1185">Reference proteome</keyword>
<evidence type="ECO:0000256" key="7">
    <source>
        <dbReference type="SAM" id="SignalP"/>
    </source>
</evidence>
<keyword evidence="2 4" id="KW-0813">Transport</keyword>
<evidence type="ECO:0000256" key="3">
    <source>
        <dbReference type="ARBA" id="ARBA00022729"/>
    </source>
</evidence>
<feature type="chain" id="PRO_5046543056" evidence="7">
    <location>
        <begin position="25"/>
        <end position="359"/>
    </location>
</feature>
<evidence type="ECO:0000256" key="2">
    <source>
        <dbReference type="ARBA" id="ARBA00022448"/>
    </source>
</evidence>
<sequence length="359" mass="38263">MNLRIAKRAAAAVGLSLVLTIAGCGGGGQQAGGNAANSTNSAGNAAGSGGTVNGEHPLRIQTSFYPIYEFTKQVAGDFATVELLVPGGMEPHDWEPSPQDIRKLAESDLLIVNGAGMESWLEQVEASSASGKPEIVEASEGITLMEGGEEEEHGQEEEQADGDEHAAESEADSGEAAHNHDHDHDGLDPHVWLSPALAVQEVRRIEAALAQADPEHAADYKQNADAYADQLEQLNQEFVEGLANAKRKDFITQHAAFGYLAREYGLTQVPIAGLAPDQEPSAEQMTEIVKFAKEHQVKTIFFETLVSSKVAETIAREIGAKTAVLNPIEGLTAEDETAGEDYLSLMRQNLDALKAALNE</sequence>
<evidence type="ECO:0000256" key="6">
    <source>
        <dbReference type="SAM" id="MobiDB-lite"/>
    </source>
</evidence>